<sequence>MPAASCAGNTGEPMISAAMNGDAPGCGNSSRGGTGNKIFPALPTCRKSTGPLNIENIRAVWYDYKNEMTGRACPMDEKNITCIQKVKFIFDFFEKREWGQGEEPPLKSIVKSSGIEPAAVADLSRFLHNRLDRIAKMMEILMSAHDGWATSGKRDKILLETSTYDFNDALKLLKDNGFNDDEFVLKVEYERKWGLL</sequence>
<gene>
    <name evidence="1" type="ORF">DCCM_2393</name>
</gene>
<accession>A0A2L2XBD1</accession>
<comment type="caution">
    <text evidence="1">The sequence shown here is derived from an EMBL/GenBank/DDBJ whole genome shotgun (WGS) entry which is preliminary data.</text>
</comment>
<evidence type="ECO:0000313" key="2">
    <source>
        <dbReference type="Proteomes" id="UP000239549"/>
    </source>
</evidence>
<keyword evidence="2" id="KW-1185">Reference proteome</keyword>
<proteinExistence type="predicted"/>
<name>A0A2L2XBD1_9FIRM</name>
<dbReference type="AlphaFoldDB" id="A0A2L2XBD1"/>
<organism evidence="1 2">
    <name type="scientific">Desulfocucumis palustris</name>
    <dbReference type="NCBI Taxonomy" id="1898651"/>
    <lineage>
        <taxon>Bacteria</taxon>
        <taxon>Bacillati</taxon>
        <taxon>Bacillota</taxon>
        <taxon>Clostridia</taxon>
        <taxon>Eubacteriales</taxon>
        <taxon>Desulfocucumaceae</taxon>
        <taxon>Desulfocucumis</taxon>
    </lineage>
</organism>
<dbReference type="EMBL" id="BFAV01000092">
    <property type="protein sequence ID" value="GBF33294.1"/>
    <property type="molecule type" value="Genomic_DNA"/>
</dbReference>
<dbReference type="Proteomes" id="UP000239549">
    <property type="component" value="Unassembled WGS sequence"/>
</dbReference>
<protein>
    <submittedName>
        <fullName evidence="1">Uncharacterized protein</fullName>
    </submittedName>
</protein>
<reference evidence="2" key="1">
    <citation type="submission" date="2018-02" db="EMBL/GenBank/DDBJ databases">
        <title>Genome sequence of Desulfocucumis palustris strain NAW-5.</title>
        <authorList>
            <person name="Watanabe M."/>
            <person name="Kojima H."/>
            <person name="Fukui M."/>
        </authorList>
    </citation>
    <scope>NUCLEOTIDE SEQUENCE [LARGE SCALE GENOMIC DNA]</scope>
    <source>
        <strain evidence="2">NAW-5</strain>
    </source>
</reference>
<evidence type="ECO:0000313" key="1">
    <source>
        <dbReference type="EMBL" id="GBF33294.1"/>
    </source>
</evidence>